<evidence type="ECO:0000313" key="3">
    <source>
        <dbReference type="Proteomes" id="UP001500427"/>
    </source>
</evidence>
<dbReference type="InterPro" id="IPR032576">
    <property type="entry name" value="DUF4921"/>
</dbReference>
<dbReference type="Pfam" id="PF16268">
    <property type="entry name" value="DUF4921"/>
    <property type="match status" value="1"/>
</dbReference>
<sequence length="60" mass="6740">MPMPLRAVLKWRISTLAGFEGGTKIYVNTISPWDVRDRAVARLRELAREGALSERVTVGQ</sequence>
<feature type="domain" description="DUF4921" evidence="1">
    <location>
        <begin position="1"/>
        <end position="59"/>
    </location>
</feature>
<dbReference type="EMBL" id="BAABIW010000006">
    <property type="protein sequence ID" value="GAA5019282.1"/>
    <property type="molecule type" value="Genomic_DNA"/>
</dbReference>
<proteinExistence type="predicted"/>
<evidence type="ECO:0000259" key="1">
    <source>
        <dbReference type="Pfam" id="PF16268"/>
    </source>
</evidence>
<protein>
    <recommendedName>
        <fullName evidence="1">DUF4921 domain-containing protein</fullName>
    </recommendedName>
</protein>
<comment type="caution">
    <text evidence="2">The sequence shown here is derived from an EMBL/GenBank/DDBJ whole genome shotgun (WGS) entry which is preliminary data.</text>
</comment>
<name>A0ABP9J627_9MICO</name>
<accession>A0ABP9J627</accession>
<dbReference type="Proteomes" id="UP001500427">
    <property type="component" value="Unassembled WGS sequence"/>
</dbReference>
<keyword evidence="3" id="KW-1185">Reference proteome</keyword>
<organism evidence="2 3">
    <name type="scientific">Terrabacter aeriphilus</name>
    <dbReference type="NCBI Taxonomy" id="515662"/>
    <lineage>
        <taxon>Bacteria</taxon>
        <taxon>Bacillati</taxon>
        <taxon>Actinomycetota</taxon>
        <taxon>Actinomycetes</taxon>
        <taxon>Micrococcales</taxon>
        <taxon>Intrasporangiaceae</taxon>
        <taxon>Terrabacter</taxon>
    </lineage>
</organism>
<reference evidence="3" key="1">
    <citation type="journal article" date="2019" name="Int. J. Syst. Evol. Microbiol.">
        <title>The Global Catalogue of Microorganisms (GCM) 10K type strain sequencing project: providing services to taxonomists for standard genome sequencing and annotation.</title>
        <authorList>
            <consortium name="The Broad Institute Genomics Platform"/>
            <consortium name="The Broad Institute Genome Sequencing Center for Infectious Disease"/>
            <person name="Wu L."/>
            <person name="Ma J."/>
        </authorList>
    </citation>
    <scope>NUCLEOTIDE SEQUENCE [LARGE SCALE GENOMIC DNA]</scope>
    <source>
        <strain evidence="3">JCM 17687</strain>
    </source>
</reference>
<gene>
    <name evidence="2" type="ORF">GCM10023258_06800</name>
</gene>
<evidence type="ECO:0000313" key="2">
    <source>
        <dbReference type="EMBL" id="GAA5019282.1"/>
    </source>
</evidence>